<gene>
    <name evidence="1" type="ORF">J2S43_001441</name>
</gene>
<accession>A0ABT9MNB2</accession>
<reference evidence="1 2" key="1">
    <citation type="submission" date="2023-07" db="EMBL/GenBank/DDBJ databases">
        <title>Sequencing the genomes of 1000 actinobacteria strains.</title>
        <authorList>
            <person name="Klenk H.-P."/>
        </authorList>
    </citation>
    <scope>NUCLEOTIDE SEQUENCE [LARGE SCALE GENOMIC DNA]</scope>
    <source>
        <strain evidence="1 2">DSM 44710</strain>
    </source>
</reference>
<evidence type="ECO:0000313" key="1">
    <source>
        <dbReference type="EMBL" id="MDP9792929.1"/>
    </source>
</evidence>
<dbReference type="RefSeq" id="WP_306827814.1">
    <property type="nucleotide sequence ID" value="NZ_JAUSRA010000001.1"/>
</dbReference>
<keyword evidence="2" id="KW-1185">Reference proteome</keyword>
<comment type="caution">
    <text evidence="1">The sequence shown here is derived from an EMBL/GenBank/DDBJ whole genome shotgun (WGS) entry which is preliminary data.</text>
</comment>
<evidence type="ECO:0008006" key="3">
    <source>
        <dbReference type="Google" id="ProtNLM"/>
    </source>
</evidence>
<protein>
    <recommendedName>
        <fullName evidence="3">Transposase</fullName>
    </recommendedName>
</protein>
<name>A0ABT9MNB2_9ACTN</name>
<dbReference type="EMBL" id="JAUSRA010000001">
    <property type="protein sequence ID" value="MDP9792929.1"/>
    <property type="molecule type" value="Genomic_DNA"/>
</dbReference>
<organism evidence="1 2">
    <name type="scientific">Catenuloplanes nepalensis</name>
    <dbReference type="NCBI Taxonomy" id="587533"/>
    <lineage>
        <taxon>Bacteria</taxon>
        <taxon>Bacillati</taxon>
        <taxon>Actinomycetota</taxon>
        <taxon>Actinomycetes</taxon>
        <taxon>Micromonosporales</taxon>
        <taxon>Micromonosporaceae</taxon>
        <taxon>Catenuloplanes</taxon>
    </lineage>
</organism>
<evidence type="ECO:0000313" key="2">
    <source>
        <dbReference type="Proteomes" id="UP001240984"/>
    </source>
</evidence>
<proteinExistence type="predicted"/>
<sequence length="81" mass="9739">MIEQLTPISRPLQLTDHAWMLIVRCFRTPRDYYFDYMNVYECLRSGECSRAWDRGVGEIELPWILFVRSKQWAWPVPQDAS</sequence>
<dbReference type="Proteomes" id="UP001240984">
    <property type="component" value="Unassembled WGS sequence"/>
</dbReference>